<dbReference type="Gene3D" id="2.60.120.260">
    <property type="entry name" value="Galactose-binding domain-like"/>
    <property type="match status" value="1"/>
</dbReference>
<gene>
    <name evidence="1" type="ORF">THAOC_32983</name>
</gene>
<sequence length="502" mass="54553">MEFRCNEDMYNGIDQQLGSRNMETCCSDEFPWEGDWLVSHQIYEVTKMRSVQETLYAGIVTAVAGETDWPADPTSQATLASTCRFSQFAVVTCSPSCDGKANLTFLSIQVGTFYSEHGDFTYEWSYENKCIPGQNIENIEGGITYEDCAQRCLACKDDNRCNASMGPCIGIEWFTVGSYKGRCTLSRASSGPPCDNTIYGVQFYSFKELHHVRLSHHGRALIEEDNPDTHICVFAQNPSALHSDLLSQGGWVHHDLYEELGTAGFTITKEVEGSTSTISMDIMCTESDHVTLPSITSSDEVYGLCTSGSPGVSASSSDSITYTAVSIARLYGALPIMWDDSIDGGIYQVGGSQGICIFFAQTQQGEWASSLTSFGWIDRGHPAGFGHPNQLALYCLYELDAAADIQLPAFSGFGDIQLPPFSSLGIHHGLCTFGNVEADPSSSDSTLTYERVVISSNEPIQMWGEAGGAIVNLAYLKNAWQSATLEGGDASRAVDGNTDGNW</sequence>
<dbReference type="AlphaFoldDB" id="K0R4X6"/>
<evidence type="ECO:0000313" key="2">
    <source>
        <dbReference type="Proteomes" id="UP000266841"/>
    </source>
</evidence>
<accession>K0R4X6</accession>
<feature type="non-terminal residue" evidence="1">
    <location>
        <position position="502"/>
    </location>
</feature>
<name>K0R4X6_THAOC</name>
<proteinExistence type="predicted"/>
<protein>
    <submittedName>
        <fullName evidence="1">Uncharacterized protein</fullName>
    </submittedName>
</protein>
<evidence type="ECO:0000313" key="1">
    <source>
        <dbReference type="EMBL" id="EJK48238.1"/>
    </source>
</evidence>
<reference evidence="1 2" key="1">
    <citation type="journal article" date="2012" name="Genome Biol.">
        <title>Genome and low-iron response of an oceanic diatom adapted to chronic iron limitation.</title>
        <authorList>
            <person name="Lommer M."/>
            <person name="Specht M."/>
            <person name="Roy A.S."/>
            <person name="Kraemer L."/>
            <person name="Andreson R."/>
            <person name="Gutowska M.A."/>
            <person name="Wolf J."/>
            <person name="Bergner S.V."/>
            <person name="Schilhabel M.B."/>
            <person name="Klostermeier U.C."/>
            <person name="Beiko R.G."/>
            <person name="Rosenstiel P."/>
            <person name="Hippler M."/>
            <person name="Laroche J."/>
        </authorList>
    </citation>
    <scope>NUCLEOTIDE SEQUENCE [LARGE SCALE GENOMIC DNA]</scope>
    <source>
        <strain evidence="1 2">CCMP1005</strain>
    </source>
</reference>
<organism evidence="1 2">
    <name type="scientific">Thalassiosira oceanica</name>
    <name type="common">Marine diatom</name>
    <dbReference type="NCBI Taxonomy" id="159749"/>
    <lineage>
        <taxon>Eukaryota</taxon>
        <taxon>Sar</taxon>
        <taxon>Stramenopiles</taxon>
        <taxon>Ochrophyta</taxon>
        <taxon>Bacillariophyta</taxon>
        <taxon>Coscinodiscophyceae</taxon>
        <taxon>Thalassiosirophycidae</taxon>
        <taxon>Thalassiosirales</taxon>
        <taxon>Thalassiosiraceae</taxon>
        <taxon>Thalassiosira</taxon>
    </lineage>
</organism>
<dbReference type="EMBL" id="AGNL01046096">
    <property type="protein sequence ID" value="EJK48238.1"/>
    <property type="molecule type" value="Genomic_DNA"/>
</dbReference>
<dbReference type="Proteomes" id="UP000266841">
    <property type="component" value="Unassembled WGS sequence"/>
</dbReference>
<comment type="caution">
    <text evidence="1">The sequence shown here is derived from an EMBL/GenBank/DDBJ whole genome shotgun (WGS) entry which is preliminary data.</text>
</comment>
<keyword evidence="2" id="KW-1185">Reference proteome</keyword>
<dbReference type="OrthoDB" id="547680at2759"/>